<reference evidence="2" key="1">
    <citation type="submission" date="2017-02" db="UniProtKB">
        <authorList>
            <consortium name="WormBaseParasite"/>
        </authorList>
    </citation>
    <scope>IDENTIFICATION</scope>
</reference>
<protein>
    <submittedName>
        <fullName evidence="2">Flavodoxin family protein</fullName>
    </submittedName>
</protein>
<evidence type="ECO:0000313" key="2">
    <source>
        <dbReference type="WBParaSite" id="SPAL_0000351200.1"/>
    </source>
</evidence>
<accession>A0A0N5BBW2</accession>
<proteinExistence type="predicted"/>
<dbReference type="Proteomes" id="UP000046392">
    <property type="component" value="Unplaced"/>
</dbReference>
<keyword evidence="1" id="KW-1185">Reference proteome</keyword>
<name>A0A0N5BBW2_STREA</name>
<organism evidence="1 2">
    <name type="scientific">Strongyloides papillosus</name>
    <name type="common">Intestinal threadworm</name>
    <dbReference type="NCBI Taxonomy" id="174720"/>
    <lineage>
        <taxon>Eukaryota</taxon>
        <taxon>Metazoa</taxon>
        <taxon>Ecdysozoa</taxon>
        <taxon>Nematoda</taxon>
        <taxon>Chromadorea</taxon>
        <taxon>Rhabditida</taxon>
        <taxon>Tylenchina</taxon>
        <taxon>Panagrolaimomorpha</taxon>
        <taxon>Strongyloidoidea</taxon>
        <taxon>Strongyloididae</taxon>
        <taxon>Strongyloides</taxon>
    </lineage>
</organism>
<dbReference type="WBParaSite" id="SPAL_0000351200.1">
    <property type="protein sequence ID" value="SPAL_0000351200.1"/>
    <property type="gene ID" value="SPAL_0000351200"/>
</dbReference>
<sequence length="132" mass="15113">MTYSTGVEGGLTCRYPNKRNALIVISHSPHPGLEKKIVARTIAHLGVKYRLVGKTRSFRRPTHSPALNLIMEDFRTLKARYCSVPGRVTNQDQIISRVDQVIETMNEELQFSNYYQHMRVFLDQAFSGIAFI</sequence>
<dbReference type="AlphaFoldDB" id="A0A0N5BBW2"/>
<evidence type="ECO:0000313" key="1">
    <source>
        <dbReference type="Proteomes" id="UP000046392"/>
    </source>
</evidence>